<reference evidence="2" key="1">
    <citation type="journal article" date="2019" name="Int. J. Syst. Evol. Microbiol.">
        <title>The Global Catalogue of Microorganisms (GCM) 10K type strain sequencing project: providing services to taxonomists for standard genome sequencing and annotation.</title>
        <authorList>
            <consortium name="The Broad Institute Genomics Platform"/>
            <consortium name="The Broad Institute Genome Sequencing Center for Infectious Disease"/>
            <person name="Wu L."/>
            <person name="Ma J."/>
        </authorList>
    </citation>
    <scope>NUCLEOTIDE SEQUENCE [LARGE SCALE GENOMIC DNA]</scope>
    <source>
        <strain evidence="2">JCM 4087</strain>
    </source>
</reference>
<evidence type="ECO:0000313" key="2">
    <source>
        <dbReference type="Proteomes" id="UP001596091"/>
    </source>
</evidence>
<evidence type="ECO:0000313" key="1">
    <source>
        <dbReference type="EMBL" id="MFC5863227.1"/>
    </source>
</evidence>
<dbReference type="EMBL" id="JBHSPH010000003">
    <property type="protein sequence ID" value="MFC5863227.1"/>
    <property type="molecule type" value="Genomic_DNA"/>
</dbReference>
<gene>
    <name evidence="1" type="ORF">ACFPT7_13060</name>
</gene>
<comment type="caution">
    <text evidence="1">The sequence shown here is derived from an EMBL/GenBank/DDBJ whole genome shotgun (WGS) entry which is preliminary data.</text>
</comment>
<dbReference type="RefSeq" id="WP_263339823.1">
    <property type="nucleotide sequence ID" value="NZ_JAGSYH010000005.1"/>
</dbReference>
<keyword evidence="2" id="KW-1185">Reference proteome</keyword>
<sequence>MRTDDLVAVKDDMVAFIEGHGMRRLPGFVTEDIPAILWEADDHDEENPDSWKDFVEMAKHAGAPFITISDVKLEREEIEELIDEAGDLNFPDEETSELAEAEWLRKYAGKVGYIQLGFLHQGVAILHETTTDWYEHYQELLEGIESLGDIVIDDTESDNEDQ</sequence>
<proteinExistence type="predicted"/>
<organism evidence="1 2">
    <name type="scientific">Acidicapsa dinghuensis</name>
    <dbReference type="NCBI Taxonomy" id="2218256"/>
    <lineage>
        <taxon>Bacteria</taxon>
        <taxon>Pseudomonadati</taxon>
        <taxon>Acidobacteriota</taxon>
        <taxon>Terriglobia</taxon>
        <taxon>Terriglobales</taxon>
        <taxon>Acidobacteriaceae</taxon>
        <taxon>Acidicapsa</taxon>
    </lineage>
</organism>
<accession>A0ABW1EFY0</accession>
<protein>
    <submittedName>
        <fullName evidence="1">Uncharacterized protein</fullName>
    </submittedName>
</protein>
<name>A0ABW1EFY0_9BACT</name>
<dbReference type="Proteomes" id="UP001596091">
    <property type="component" value="Unassembled WGS sequence"/>
</dbReference>